<comment type="caution">
    <text evidence="1">The sequence shown here is derived from an EMBL/GenBank/DDBJ whole genome shotgun (WGS) entry which is preliminary data.</text>
</comment>
<evidence type="ECO:0000313" key="2">
    <source>
        <dbReference type="Proteomes" id="UP001140094"/>
    </source>
</evidence>
<dbReference type="GO" id="GO:0140053">
    <property type="term" value="P:mitochondrial gene expression"/>
    <property type="evidence" value="ECO:0007669"/>
    <property type="project" value="TreeGrafter"/>
</dbReference>
<dbReference type="Proteomes" id="UP001140094">
    <property type="component" value="Unassembled WGS sequence"/>
</dbReference>
<evidence type="ECO:0000313" key="1">
    <source>
        <dbReference type="EMBL" id="KAJ2808599.1"/>
    </source>
</evidence>
<protein>
    <recommendedName>
        <fullName evidence="3">Pentacotripeptide-repeat region of PRORP domain-containing protein</fullName>
    </recommendedName>
</protein>
<organism evidence="1 2">
    <name type="scientific">Coemansia guatemalensis</name>
    <dbReference type="NCBI Taxonomy" id="2761395"/>
    <lineage>
        <taxon>Eukaryota</taxon>
        <taxon>Fungi</taxon>
        <taxon>Fungi incertae sedis</taxon>
        <taxon>Zoopagomycota</taxon>
        <taxon>Kickxellomycotina</taxon>
        <taxon>Kickxellomycetes</taxon>
        <taxon>Kickxellales</taxon>
        <taxon>Kickxellaceae</taxon>
        <taxon>Coemansia</taxon>
    </lineage>
</organism>
<dbReference type="PANTHER" id="PTHR47938">
    <property type="entry name" value="RESPIRATORY COMPLEX I CHAPERONE (CIA84), PUTATIVE (AFU_ORTHOLOGUE AFUA_2G06020)-RELATED"/>
    <property type="match status" value="1"/>
</dbReference>
<gene>
    <name evidence="1" type="ORF">H4R20_000782</name>
</gene>
<dbReference type="AlphaFoldDB" id="A0A9W8LVI8"/>
<name>A0A9W8LVI8_9FUNG</name>
<dbReference type="GO" id="GO:0003729">
    <property type="term" value="F:mRNA binding"/>
    <property type="evidence" value="ECO:0007669"/>
    <property type="project" value="TreeGrafter"/>
</dbReference>
<dbReference type="InterPro" id="IPR011990">
    <property type="entry name" value="TPR-like_helical_dom_sf"/>
</dbReference>
<dbReference type="GO" id="GO:0005739">
    <property type="term" value="C:mitochondrion"/>
    <property type="evidence" value="ECO:0007669"/>
    <property type="project" value="TreeGrafter"/>
</dbReference>
<reference evidence="1" key="1">
    <citation type="submission" date="2022-07" db="EMBL/GenBank/DDBJ databases">
        <title>Phylogenomic reconstructions and comparative analyses of Kickxellomycotina fungi.</title>
        <authorList>
            <person name="Reynolds N.K."/>
            <person name="Stajich J.E."/>
            <person name="Barry K."/>
            <person name="Grigoriev I.V."/>
            <person name="Crous P."/>
            <person name="Smith M.E."/>
        </authorList>
    </citation>
    <scope>NUCLEOTIDE SEQUENCE</scope>
    <source>
        <strain evidence="1">NRRL 1565</strain>
    </source>
</reference>
<accession>A0A9W8LVI8</accession>
<sequence>MSTCPGLANHSGGTRTRRNVLVREFIATIRQLGSCEAAGFEHDHDVSGFVDDGTMEHAAVQVAWNQYCKIRESPGARSLIRQVPMSAIALLVSELGFMHGSEKLLWRFERIVEIFSDHEDLGWPIKSVRVFTLYLRALNMLCRHQQVFSEISKFCARMENISISKLPVPILRQIIAAYFGGGRSDQAMKVFYHMVNDKDYQHQLTPHIYEAVLCGALHANNLPSSELRAIVMDLLGLLCQPRYPDNAHIGILNSLLHEAGKCGNSSFQLYVFVQSLSHGVAINHSTLGILLHNACNASVESNELYRVYLAIVANDSARRHMTKQIFATFINSFVMHERPDYALAALQDLRAHPTAKCTARHLESLFGYYSKQGMAQSALELYRSMVEHDKLRPTWKAYYHVVNAIGRSTVPLSPPPLLSAETDYCDNAQSDTQLVSPISGDDLLVKMIRCGRANQIQSMIDAFDELYARFPQDMLVYAALAMQAHRIVLRYVERTNNGDAPILEQPGIHDDLALRKFTHQYYKTIERLFAVSQEVAVPRELYHTAISTFALAREQSLAQQVYSHMTQVEHMDPSAETFDALQQAFTRGWDMATAAHIFKEVRAANIPLHTVTANTLLRGFFVANQPQAAIDVYAYMVGRPTPLVDHWKFTDFLSSGLCDIHTFALVITGLVNASLAKEALIVFEDSFTVLPYVPRQLLETLVSSFEEKGLFDAAHLCWKRYRKRVEASQPPNMQVNEDDIAPNRLPLSYFGYLLGENSSNNL</sequence>
<evidence type="ECO:0008006" key="3">
    <source>
        <dbReference type="Google" id="ProtNLM"/>
    </source>
</evidence>
<dbReference type="PANTHER" id="PTHR47938:SF35">
    <property type="entry name" value="PENTATRICOPEPTIDE REPEAT-CONTAINING PROTEIN 4, MITOCHONDRIAL-RELATED"/>
    <property type="match status" value="1"/>
</dbReference>
<dbReference type="InterPro" id="IPR002885">
    <property type="entry name" value="PPR_rpt"/>
</dbReference>
<dbReference type="EMBL" id="JANBUO010000036">
    <property type="protein sequence ID" value="KAJ2808599.1"/>
    <property type="molecule type" value="Genomic_DNA"/>
</dbReference>
<dbReference type="Pfam" id="PF01535">
    <property type="entry name" value="PPR"/>
    <property type="match status" value="2"/>
</dbReference>
<keyword evidence="2" id="KW-1185">Reference proteome</keyword>
<dbReference type="OrthoDB" id="185373at2759"/>
<dbReference type="Gene3D" id="1.25.40.10">
    <property type="entry name" value="Tetratricopeptide repeat domain"/>
    <property type="match status" value="2"/>
</dbReference>
<proteinExistence type="predicted"/>